<dbReference type="OrthoDB" id="10438899at2759"/>
<gene>
    <name evidence="1" type="ORF">BDV23DRAFT_157742</name>
</gene>
<dbReference type="EMBL" id="ML735269">
    <property type="protein sequence ID" value="KAE8389173.1"/>
    <property type="molecule type" value="Genomic_DNA"/>
</dbReference>
<name>A0A5N7C6B8_PETAA</name>
<dbReference type="AlphaFoldDB" id="A0A5N7C6B8"/>
<reference evidence="1" key="1">
    <citation type="submission" date="2019-04" db="EMBL/GenBank/DDBJ databases">
        <title>Friends and foes A comparative genomics studyof 23 Aspergillus species from section Flavi.</title>
        <authorList>
            <consortium name="DOE Joint Genome Institute"/>
            <person name="Kjaerbolling I."/>
            <person name="Vesth T."/>
            <person name="Frisvad J.C."/>
            <person name="Nybo J.L."/>
            <person name="Theobald S."/>
            <person name="Kildgaard S."/>
            <person name="Isbrandt T."/>
            <person name="Kuo A."/>
            <person name="Sato A."/>
            <person name="Lyhne E.K."/>
            <person name="Kogle M.E."/>
            <person name="Wiebenga A."/>
            <person name="Kun R.S."/>
            <person name="Lubbers R.J."/>
            <person name="Makela M.R."/>
            <person name="Barry K."/>
            <person name="Chovatia M."/>
            <person name="Clum A."/>
            <person name="Daum C."/>
            <person name="Haridas S."/>
            <person name="He G."/>
            <person name="LaButti K."/>
            <person name="Lipzen A."/>
            <person name="Mondo S."/>
            <person name="Riley R."/>
            <person name="Salamov A."/>
            <person name="Simmons B.A."/>
            <person name="Magnuson J.K."/>
            <person name="Henrissat B."/>
            <person name="Mortensen U.H."/>
            <person name="Larsen T.O."/>
            <person name="Devries R.P."/>
            <person name="Grigoriev I.V."/>
            <person name="Machida M."/>
            <person name="Baker S.E."/>
            <person name="Andersen M.R."/>
        </authorList>
    </citation>
    <scope>NUCLEOTIDE SEQUENCE [LARGE SCALE GENOMIC DNA]</scope>
    <source>
        <strain evidence="1">IBT 14317</strain>
    </source>
</reference>
<dbReference type="Proteomes" id="UP000326877">
    <property type="component" value="Unassembled WGS sequence"/>
</dbReference>
<organism evidence="1">
    <name type="scientific">Petromyces alliaceus</name>
    <name type="common">Aspergillus alliaceus</name>
    <dbReference type="NCBI Taxonomy" id="209559"/>
    <lineage>
        <taxon>Eukaryota</taxon>
        <taxon>Fungi</taxon>
        <taxon>Dikarya</taxon>
        <taxon>Ascomycota</taxon>
        <taxon>Pezizomycotina</taxon>
        <taxon>Eurotiomycetes</taxon>
        <taxon>Eurotiomycetidae</taxon>
        <taxon>Eurotiales</taxon>
        <taxon>Aspergillaceae</taxon>
        <taxon>Aspergillus</taxon>
        <taxon>Aspergillus subgen. Circumdati</taxon>
    </lineage>
</organism>
<accession>A0A5N7C6B8</accession>
<protein>
    <submittedName>
        <fullName evidence="1">Uncharacterized protein</fullName>
    </submittedName>
</protein>
<evidence type="ECO:0000313" key="1">
    <source>
        <dbReference type="EMBL" id="KAE8389173.1"/>
    </source>
</evidence>
<sequence>MWSYLLSRATNPININISYNPLWVVNAFPRVWNYLRPIPKPRADNIVILRPTLYIPALPSAFFLLQFHEMNLFHIRCG</sequence>
<proteinExistence type="predicted"/>